<keyword evidence="1" id="KW-0040">ANK repeat</keyword>
<dbReference type="Gene3D" id="1.25.40.20">
    <property type="entry name" value="Ankyrin repeat-containing domain"/>
    <property type="match status" value="1"/>
</dbReference>
<dbReference type="PROSITE" id="PS50297">
    <property type="entry name" value="ANK_REP_REGION"/>
    <property type="match status" value="1"/>
</dbReference>
<organism evidence="3 4">
    <name type="scientific">Zopfia rhizophila CBS 207.26</name>
    <dbReference type="NCBI Taxonomy" id="1314779"/>
    <lineage>
        <taxon>Eukaryota</taxon>
        <taxon>Fungi</taxon>
        <taxon>Dikarya</taxon>
        <taxon>Ascomycota</taxon>
        <taxon>Pezizomycotina</taxon>
        <taxon>Dothideomycetes</taxon>
        <taxon>Dothideomycetes incertae sedis</taxon>
        <taxon>Zopfiaceae</taxon>
        <taxon>Zopfia</taxon>
    </lineage>
</organism>
<dbReference type="AlphaFoldDB" id="A0A6A6DB13"/>
<accession>A0A6A6DB13</accession>
<proteinExistence type="predicted"/>
<dbReference type="SMART" id="SM00248">
    <property type="entry name" value="ANK"/>
    <property type="match status" value="2"/>
</dbReference>
<dbReference type="PROSITE" id="PS50088">
    <property type="entry name" value="ANK_REPEAT"/>
    <property type="match status" value="1"/>
</dbReference>
<evidence type="ECO:0000256" key="1">
    <source>
        <dbReference type="PROSITE-ProRule" id="PRU00023"/>
    </source>
</evidence>
<evidence type="ECO:0000313" key="3">
    <source>
        <dbReference type="EMBL" id="KAF2175389.1"/>
    </source>
</evidence>
<dbReference type="SUPFAM" id="SSF48403">
    <property type="entry name" value="Ankyrin repeat"/>
    <property type="match status" value="1"/>
</dbReference>
<dbReference type="OrthoDB" id="539213at2759"/>
<dbReference type="InterPro" id="IPR002110">
    <property type="entry name" value="Ankyrin_rpt"/>
</dbReference>
<feature type="region of interest" description="Disordered" evidence="2">
    <location>
        <begin position="187"/>
        <end position="244"/>
    </location>
</feature>
<dbReference type="Pfam" id="PF00023">
    <property type="entry name" value="Ank"/>
    <property type="match status" value="1"/>
</dbReference>
<feature type="repeat" description="ANK" evidence="1">
    <location>
        <begin position="68"/>
        <end position="100"/>
    </location>
</feature>
<protein>
    <submittedName>
        <fullName evidence="3">Uncharacterized protein</fullName>
    </submittedName>
</protein>
<evidence type="ECO:0000313" key="4">
    <source>
        <dbReference type="Proteomes" id="UP000800200"/>
    </source>
</evidence>
<keyword evidence="4" id="KW-1185">Reference proteome</keyword>
<reference evidence="3" key="1">
    <citation type="journal article" date="2020" name="Stud. Mycol.">
        <title>101 Dothideomycetes genomes: a test case for predicting lifestyles and emergence of pathogens.</title>
        <authorList>
            <person name="Haridas S."/>
            <person name="Albert R."/>
            <person name="Binder M."/>
            <person name="Bloem J."/>
            <person name="Labutti K."/>
            <person name="Salamov A."/>
            <person name="Andreopoulos B."/>
            <person name="Baker S."/>
            <person name="Barry K."/>
            <person name="Bills G."/>
            <person name="Bluhm B."/>
            <person name="Cannon C."/>
            <person name="Castanera R."/>
            <person name="Culley D."/>
            <person name="Daum C."/>
            <person name="Ezra D."/>
            <person name="Gonzalez J."/>
            <person name="Henrissat B."/>
            <person name="Kuo A."/>
            <person name="Liang C."/>
            <person name="Lipzen A."/>
            <person name="Lutzoni F."/>
            <person name="Magnuson J."/>
            <person name="Mondo S."/>
            <person name="Nolan M."/>
            <person name="Ohm R."/>
            <person name="Pangilinan J."/>
            <person name="Park H.-J."/>
            <person name="Ramirez L."/>
            <person name="Alfaro M."/>
            <person name="Sun H."/>
            <person name="Tritt A."/>
            <person name="Yoshinaga Y."/>
            <person name="Zwiers L.-H."/>
            <person name="Turgeon B."/>
            <person name="Goodwin S."/>
            <person name="Spatafora J."/>
            <person name="Crous P."/>
            <person name="Grigoriev I."/>
        </authorList>
    </citation>
    <scope>NUCLEOTIDE SEQUENCE</scope>
    <source>
        <strain evidence="3">CBS 207.26</strain>
    </source>
</reference>
<feature type="compositionally biased region" description="Basic and acidic residues" evidence="2">
    <location>
        <begin position="210"/>
        <end position="244"/>
    </location>
</feature>
<name>A0A6A6DB13_9PEZI</name>
<dbReference type="Proteomes" id="UP000800200">
    <property type="component" value="Unassembled WGS sequence"/>
</dbReference>
<evidence type="ECO:0000256" key="2">
    <source>
        <dbReference type="SAM" id="MobiDB-lite"/>
    </source>
</evidence>
<dbReference type="InterPro" id="IPR036770">
    <property type="entry name" value="Ankyrin_rpt-contain_sf"/>
</dbReference>
<gene>
    <name evidence="3" type="ORF">K469DRAFT_702302</name>
</gene>
<dbReference type="EMBL" id="ML994735">
    <property type="protein sequence ID" value="KAF2175389.1"/>
    <property type="molecule type" value="Genomic_DNA"/>
</dbReference>
<sequence length="244" mass="27993">MQSNTSLFARNPPPDAEEFYRALLADGPGRLHIVSSLIDRGADINGLYRQYEPHRGQRKGGGSMKPISIVTPLYHAAKWGDLEAVQMLIDRGADVNKRNRTATGLHIMLDSDVAARGQDTLSALDGMRMSRNIAIRELAEHLFGFEALEETQKKSREILGPINDRCCRTLAPRTDAEEFELLGPRGYNKMKKRKKTEKATAANKQKKWEKKMQAEEDELDRLRRERKERELESGERRYDMRLRK</sequence>